<accession>A0A8H6XKI2</accession>
<proteinExistence type="predicted"/>
<organism evidence="2 3">
    <name type="scientific">Mycena venus</name>
    <dbReference type="NCBI Taxonomy" id="2733690"/>
    <lineage>
        <taxon>Eukaryota</taxon>
        <taxon>Fungi</taxon>
        <taxon>Dikarya</taxon>
        <taxon>Basidiomycota</taxon>
        <taxon>Agaricomycotina</taxon>
        <taxon>Agaricomycetes</taxon>
        <taxon>Agaricomycetidae</taxon>
        <taxon>Agaricales</taxon>
        <taxon>Marasmiineae</taxon>
        <taxon>Mycenaceae</taxon>
        <taxon>Mycena</taxon>
    </lineage>
</organism>
<dbReference type="AlphaFoldDB" id="A0A8H6XKI2"/>
<dbReference type="OrthoDB" id="3035112at2759"/>
<evidence type="ECO:0000313" key="3">
    <source>
        <dbReference type="Proteomes" id="UP000620124"/>
    </source>
</evidence>
<comment type="caution">
    <text evidence="2">The sequence shown here is derived from an EMBL/GenBank/DDBJ whole genome shotgun (WGS) entry which is preliminary data.</text>
</comment>
<dbReference type="Proteomes" id="UP000620124">
    <property type="component" value="Unassembled WGS sequence"/>
</dbReference>
<dbReference type="EMBL" id="JACAZI010000017">
    <property type="protein sequence ID" value="KAF7342079.1"/>
    <property type="molecule type" value="Genomic_DNA"/>
</dbReference>
<keyword evidence="1" id="KW-0472">Membrane</keyword>
<evidence type="ECO:0000313" key="2">
    <source>
        <dbReference type="EMBL" id="KAF7342079.1"/>
    </source>
</evidence>
<keyword evidence="1" id="KW-1133">Transmembrane helix</keyword>
<evidence type="ECO:0000256" key="1">
    <source>
        <dbReference type="SAM" id="Phobius"/>
    </source>
</evidence>
<keyword evidence="3" id="KW-1185">Reference proteome</keyword>
<reference evidence="2" key="1">
    <citation type="submission" date="2020-05" db="EMBL/GenBank/DDBJ databases">
        <title>Mycena genomes resolve the evolution of fungal bioluminescence.</title>
        <authorList>
            <person name="Tsai I.J."/>
        </authorList>
    </citation>
    <scope>NUCLEOTIDE SEQUENCE</scope>
    <source>
        <strain evidence="2">CCC161011</strain>
    </source>
</reference>
<keyword evidence="1" id="KW-0812">Transmembrane</keyword>
<name>A0A8H6XKI2_9AGAR</name>
<protein>
    <submittedName>
        <fullName evidence="2">Uncharacterized protein</fullName>
    </submittedName>
</protein>
<sequence length="199" mass="22676">MKEITSQLLSLASMVIIPFIPNAILRYIMIILAPLSFAGYLVYHNTPDRRVARLDGCVKELNALFDTAAKECCRDPRFIHEGGLRLAEINYAVSTLRSRAISIQYTSWKRYLCHLRAIMSSIEGCRREIEEFRTSISLALEFARQQKYREDIGQMMSILESVFPVGKESRERRLGTNRPANGRMYLKSVAGIDQGDSAH</sequence>
<gene>
    <name evidence="2" type="ORF">MVEN_01795200</name>
</gene>
<feature type="transmembrane region" description="Helical" evidence="1">
    <location>
        <begin position="24"/>
        <end position="43"/>
    </location>
</feature>